<protein>
    <recommendedName>
        <fullName evidence="7">4-hydroxy-3-methylbut-2-en-1-yl diphosphate synthase (flavodoxin)</fullName>
        <ecNumber evidence="7">1.17.7.3</ecNumber>
    </recommendedName>
    <alternativeName>
        <fullName evidence="7">1-hydroxy-2-methyl-2-(E)-butenyl 4-diphosphate synthase</fullName>
    </alternativeName>
</protein>
<dbReference type="Gene3D" id="3.20.20.20">
    <property type="entry name" value="Dihydropteroate synthase-like"/>
    <property type="match status" value="1"/>
</dbReference>
<reference evidence="10 11" key="1">
    <citation type="submission" date="2014-07" db="EMBL/GenBank/DDBJ databases">
        <authorList>
            <person name="McCorrison J."/>
            <person name="Sanka R."/>
            <person name="Torralba M."/>
            <person name="Gillis M."/>
            <person name="Haft D.H."/>
            <person name="Methe B."/>
            <person name="Sutton G."/>
            <person name="Nelson K.E."/>
        </authorList>
    </citation>
    <scope>NUCLEOTIDE SEQUENCE [LARGE SCALE GENOMIC DNA]</scope>
    <source>
        <strain evidence="10 11">DNF00666</strain>
    </source>
</reference>
<dbReference type="GO" id="GO:0051539">
    <property type="term" value="F:4 iron, 4 sulfur cluster binding"/>
    <property type="evidence" value="ECO:0007669"/>
    <property type="project" value="UniProtKB-UniRule"/>
</dbReference>
<keyword evidence="2 7" id="KW-0479">Metal-binding</keyword>
<dbReference type="FunFam" id="3.20.20.20:FF:000005">
    <property type="entry name" value="4-hydroxy-3-methylbut-2-en-1-yl diphosphate synthase (flavodoxin)"/>
    <property type="match status" value="1"/>
</dbReference>
<keyword evidence="5 7" id="KW-0411">Iron-sulfur</keyword>
<dbReference type="NCBIfam" id="NF002534">
    <property type="entry name" value="PRK02048.1"/>
    <property type="match status" value="1"/>
</dbReference>
<keyword evidence="3 7" id="KW-0560">Oxidoreductase</keyword>
<evidence type="ECO:0000259" key="9">
    <source>
        <dbReference type="Pfam" id="PF26540"/>
    </source>
</evidence>
<dbReference type="EMBL" id="JRNS01000338">
    <property type="protein sequence ID" value="KGF48748.1"/>
    <property type="molecule type" value="Genomic_DNA"/>
</dbReference>
<evidence type="ECO:0000256" key="1">
    <source>
        <dbReference type="ARBA" id="ARBA00022485"/>
    </source>
</evidence>
<dbReference type="UniPathway" id="UPA00056">
    <property type="reaction ID" value="UER00096"/>
</dbReference>
<gene>
    <name evidence="7" type="primary">ispG</name>
    <name evidence="10" type="ORF">HMPREF0661_06500</name>
</gene>
<dbReference type="InterPro" id="IPR004588">
    <property type="entry name" value="IspG_bac-typ"/>
</dbReference>
<dbReference type="GO" id="GO:0046429">
    <property type="term" value="F:4-hydroxy-3-methylbut-2-en-1-yl diphosphate synthase activity (ferredoxin)"/>
    <property type="evidence" value="ECO:0007669"/>
    <property type="project" value="UniProtKB-UniRule"/>
</dbReference>
<feature type="domain" description="IspG C-terminal" evidence="9">
    <location>
        <begin position="548"/>
        <end position="636"/>
    </location>
</feature>
<dbReference type="Gene3D" id="3.30.413.10">
    <property type="entry name" value="Sulfite Reductase Hemoprotein, domain 1"/>
    <property type="match status" value="1"/>
</dbReference>
<keyword evidence="6 7" id="KW-0414">Isoprene biosynthesis</keyword>
<proteinExistence type="inferred from homology"/>
<sequence>MIDLFNFERRKTSVTHVGTLNIGGENPVRIQSMTTTSTDDTEGSVAQAKRIIDTGGELVRLTTQGKREAENLKNINAQLRADNYMAPLCADVHFNANVADVAALYAEKVRINPGNYVDPARTFKKLEYTDEEYAQELQKIEDRLIPFINICKENHTAVRIGVNHGSLSDRIRNRYGDTPEGIVESCMEFLRIFRKYDFHDIVISIKSSNTVVMVRSVRLLVAEMDKEGMHYPLHLGVTEAGEGEDGRIKSAVGIGALLADGIGDTIRVSLSEEPEREIPVAKHLTWYIRRHEKHLLIPAEQYDGFDYLHPNRRETVAAGNIGGENVPVVIATRKADQATAEVSSPELPKPDYIYVQGELPEKRAKKQKYILDYDAYMDFANSGKQSLENVYPIFPVTGMPFISAINSDVKFLVLKFGTPSEEFLACLKTHPEVVVVCMTSHQNRLGDQRALAHQLMIAGVKNPIIFAQMYQHSTTEEKEESSNSQQAETTTAKEKFQLEAAADMGALMMDGLTDGIWLMNNGNLSQEDIEQTAFGILQAGRLRMVKTEYISCPGCGRTLYDLRTTIARIKEATKGMTGLKVGIMGCIVNGPGEMADADYGYVGAGPKKVSLYRKQVCVEHNIPEEEAVERLLALIKADQNKA</sequence>
<dbReference type="PANTHER" id="PTHR30454:SF0">
    <property type="entry name" value="4-HYDROXY-3-METHYLBUT-2-EN-1-YL DIPHOSPHATE SYNTHASE (FERREDOXIN), CHLOROPLASTIC"/>
    <property type="match status" value="1"/>
</dbReference>
<dbReference type="Pfam" id="PF26540">
    <property type="entry name" value="GcpE_C"/>
    <property type="match status" value="1"/>
</dbReference>
<evidence type="ECO:0000256" key="6">
    <source>
        <dbReference type="ARBA" id="ARBA00023229"/>
    </source>
</evidence>
<comment type="pathway">
    <text evidence="7">Isoprenoid biosynthesis; isopentenyl diphosphate biosynthesis via DXP pathway; isopentenyl diphosphate from 1-deoxy-D-xylulose 5-phosphate: step 5/6.</text>
</comment>
<feature type="binding site" evidence="7">
    <location>
        <position position="555"/>
    </location>
    <ligand>
        <name>[4Fe-4S] cluster</name>
        <dbReference type="ChEBI" id="CHEBI:49883"/>
    </ligand>
</feature>
<dbReference type="GO" id="GO:0016114">
    <property type="term" value="P:terpenoid biosynthetic process"/>
    <property type="evidence" value="ECO:0007669"/>
    <property type="project" value="InterPro"/>
</dbReference>
<dbReference type="InterPro" id="IPR045854">
    <property type="entry name" value="NO2/SO3_Rdtase_4Fe4S_sf"/>
</dbReference>
<dbReference type="EC" id="1.17.7.3" evidence="7"/>
<comment type="catalytic activity">
    <reaction evidence="7">
        <text>(2E)-4-hydroxy-3-methylbut-2-enyl diphosphate + oxidized [flavodoxin] + H2O + 2 H(+) = 2-C-methyl-D-erythritol 2,4-cyclic diphosphate + reduced [flavodoxin]</text>
        <dbReference type="Rhea" id="RHEA:43604"/>
        <dbReference type="Rhea" id="RHEA-COMP:10622"/>
        <dbReference type="Rhea" id="RHEA-COMP:10623"/>
        <dbReference type="ChEBI" id="CHEBI:15377"/>
        <dbReference type="ChEBI" id="CHEBI:15378"/>
        <dbReference type="ChEBI" id="CHEBI:57618"/>
        <dbReference type="ChEBI" id="CHEBI:58210"/>
        <dbReference type="ChEBI" id="CHEBI:58483"/>
        <dbReference type="ChEBI" id="CHEBI:128753"/>
        <dbReference type="EC" id="1.17.7.3"/>
    </reaction>
</comment>
<dbReference type="GO" id="GO:0141197">
    <property type="term" value="F:4-hydroxy-3-methylbut-2-enyl-diphosphate synthase activity (flavodoxin)"/>
    <property type="evidence" value="ECO:0007669"/>
    <property type="project" value="UniProtKB-EC"/>
</dbReference>
<evidence type="ECO:0000256" key="2">
    <source>
        <dbReference type="ARBA" id="ARBA00022723"/>
    </source>
</evidence>
<keyword evidence="1 7" id="KW-0004">4Fe-4S</keyword>
<dbReference type="InterPro" id="IPR058578">
    <property type="entry name" value="IspG_TIM"/>
</dbReference>
<dbReference type="PANTHER" id="PTHR30454">
    <property type="entry name" value="4-HYDROXY-3-METHYLBUT-2-EN-1-YL DIPHOSPHATE SYNTHASE"/>
    <property type="match status" value="1"/>
</dbReference>
<dbReference type="SUPFAM" id="SSF56014">
    <property type="entry name" value="Nitrite and sulphite reductase 4Fe-4S domain-like"/>
    <property type="match status" value="1"/>
</dbReference>
<feature type="binding site" evidence="7">
    <location>
        <position position="593"/>
    </location>
    <ligand>
        <name>[4Fe-4S] cluster</name>
        <dbReference type="ChEBI" id="CHEBI:49883"/>
    </ligand>
</feature>
<dbReference type="NCBIfam" id="TIGR00612">
    <property type="entry name" value="ispG_gcpE"/>
    <property type="match status" value="1"/>
</dbReference>
<feature type="binding site" evidence="7">
    <location>
        <position position="552"/>
    </location>
    <ligand>
        <name>[4Fe-4S] cluster</name>
        <dbReference type="ChEBI" id="CHEBI:49883"/>
    </ligand>
</feature>
<organism evidence="10 11">
    <name type="scientific">Prevotella melaninogenica DNF00666</name>
    <dbReference type="NCBI Taxonomy" id="1401073"/>
    <lineage>
        <taxon>Bacteria</taxon>
        <taxon>Pseudomonadati</taxon>
        <taxon>Bacteroidota</taxon>
        <taxon>Bacteroidia</taxon>
        <taxon>Bacteroidales</taxon>
        <taxon>Prevotellaceae</taxon>
        <taxon>Prevotella</taxon>
    </lineage>
</organism>
<dbReference type="GO" id="GO:0005506">
    <property type="term" value="F:iron ion binding"/>
    <property type="evidence" value="ECO:0007669"/>
    <property type="project" value="InterPro"/>
</dbReference>
<comment type="function">
    <text evidence="7">Converts 2C-methyl-D-erythritol 2,4-cyclodiphosphate (ME-2,4cPP) into 1-hydroxy-2-methyl-2-(E)-butenyl 4-diphosphate.</text>
</comment>
<dbReference type="HAMAP" id="MF_00159">
    <property type="entry name" value="IspG"/>
    <property type="match status" value="1"/>
</dbReference>
<comment type="similarity">
    <text evidence="7">Belongs to the IspG family.</text>
</comment>
<keyword evidence="4 7" id="KW-0408">Iron</keyword>
<evidence type="ECO:0000259" key="8">
    <source>
        <dbReference type="Pfam" id="PF04551"/>
    </source>
</evidence>
<evidence type="ECO:0000256" key="3">
    <source>
        <dbReference type="ARBA" id="ARBA00023002"/>
    </source>
</evidence>
<evidence type="ECO:0000256" key="7">
    <source>
        <dbReference type="HAMAP-Rule" id="MF_00159"/>
    </source>
</evidence>
<dbReference type="GO" id="GO:0019288">
    <property type="term" value="P:isopentenyl diphosphate biosynthetic process, methylerythritol 4-phosphate pathway"/>
    <property type="evidence" value="ECO:0007669"/>
    <property type="project" value="UniProtKB-UniRule"/>
</dbReference>
<evidence type="ECO:0000256" key="4">
    <source>
        <dbReference type="ARBA" id="ARBA00023004"/>
    </source>
</evidence>
<comment type="caution">
    <text evidence="10">The sequence shown here is derived from an EMBL/GenBank/DDBJ whole genome shotgun (WGS) entry which is preliminary data.</text>
</comment>
<dbReference type="Proteomes" id="UP000029578">
    <property type="component" value="Unassembled WGS sequence"/>
</dbReference>
<feature type="binding site" evidence="7">
    <location>
        <position position="586"/>
    </location>
    <ligand>
        <name>[4Fe-4S] cluster</name>
        <dbReference type="ChEBI" id="CHEBI:49883"/>
    </ligand>
</feature>
<evidence type="ECO:0000256" key="5">
    <source>
        <dbReference type="ARBA" id="ARBA00023014"/>
    </source>
</evidence>
<dbReference type="RefSeq" id="WP_036864735.1">
    <property type="nucleotide sequence ID" value="NZ_JRNS01000338.1"/>
</dbReference>
<dbReference type="AlphaFoldDB" id="A0A096ANU6"/>
<evidence type="ECO:0000313" key="10">
    <source>
        <dbReference type="EMBL" id="KGF48748.1"/>
    </source>
</evidence>
<comment type="cofactor">
    <cofactor evidence="7">
        <name>[4Fe-4S] cluster</name>
        <dbReference type="ChEBI" id="CHEBI:49883"/>
    </cofactor>
    <text evidence="7">Binds 1 [4Fe-4S] cluster.</text>
</comment>
<dbReference type="PIRSF" id="PIRSF037336">
    <property type="entry name" value="IspG_like"/>
    <property type="match status" value="1"/>
</dbReference>
<feature type="domain" description="IspG TIM-barrel" evidence="8">
    <location>
        <begin position="14"/>
        <end position="282"/>
    </location>
</feature>
<dbReference type="InterPro" id="IPR058579">
    <property type="entry name" value="IspG_C"/>
</dbReference>
<dbReference type="Pfam" id="PF04551">
    <property type="entry name" value="GcpE"/>
    <property type="match status" value="1"/>
</dbReference>
<accession>A0A096ANU6</accession>
<evidence type="ECO:0000313" key="11">
    <source>
        <dbReference type="Proteomes" id="UP000029578"/>
    </source>
</evidence>
<dbReference type="InterPro" id="IPR017178">
    <property type="entry name" value="IspG_atypical"/>
</dbReference>
<dbReference type="InterPro" id="IPR011005">
    <property type="entry name" value="Dihydropteroate_synth-like_sf"/>
</dbReference>
<name>A0A096ANU6_9BACT</name>